<keyword evidence="2" id="KW-1133">Transmembrane helix</keyword>
<dbReference type="InterPro" id="IPR018911">
    <property type="entry name" value="Gmad2_Ig-like_dom"/>
</dbReference>
<dbReference type="SMART" id="SM00909">
    <property type="entry name" value="Germane"/>
    <property type="match status" value="1"/>
</dbReference>
<feature type="region of interest" description="Disordered" evidence="1">
    <location>
        <begin position="68"/>
        <end position="111"/>
    </location>
</feature>
<name>A0ABV6M223_9ACTN</name>
<feature type="domain" description="GerMN" evidence="3">
    <location>
        <begin position="149"/>
        <end position="231"/>
    </location>
</feature>
<dbReference type="InterPro" id="IPR019606">
    <property type="entry name" value="GerMN"/>
</dbReference>
<gene>
    <name evidence="4" type="ORF">ACFFIA_12870</name>
</gene>
<evidence type="ECO:0000259" key="3">
    <source>
        <dbReference type="SMART" id="SM00909"/>
    </source>
</evidence>
<dbReference type="EMBL" id="JBHLUH010000013">
    <property type="protein sequence ID" value="MFC0528554.1"/>
    <property type="molecule type" value="Genomic_DNA"/>
</dbReference>
<evidence type="ECO:0000313" key="4">
    <source>
        <dbReference type="EMBL" id="MFC0528554.1"/>
    </source>
</evidence>
<dbReference type="Pfam" id="PF10648">
    <property type="entry name" value="Gmad2"/>
    <property type="match status" value="1"/>
</dbReference>
<reference evidence="4 5" key="1">
    <citation type="submission" date="2024-09" db="EMBL/GenBank/DDBJ databases">
        <authorList>
            <person name="Sun Q."/>
            <person name="Mori K."/>
        </authorList>
    </citation>
    <scope>NUCLEOTIDE SEQUENCE [LARGE SCALE GENOMIC DNA]</scope>
    <source>
        <strain evidence="4 5">TBRC 3947</strain>
    </source>
</reference>
<dbReference type="Pfam" id="PF10646">
    <property type="entry name" value="Germane"/>
    <property type="match status" value="1"/>
</dbReference>
<keyword evidence="2" id="KW-0472">Membrane</keyword>
<keyword evidence="5" id="KW-1185">Reference proteome</keyword>
<evidence type="ECO:0000256" key="1">
    <source>
        <dbReference type="SAM" id="MobiDB-lite"/>
    </source>
</evidence>
<feature type="transmembrane region" description="Helical" evidence="2">
    <location>
        <begin position="40"/>
        <end position="64"/>
    </location>
</feature>
<dbReference type="RefSeq" id="WP_377250221.1">
    <property type="nucleotide sequence ID" value="NZ_JBHLUH010000013.1"/>
</dbReference>
<evidence type="ECO:0000313" key="5">
    <source>
        <dbReference type="Proteomes" id="UP001589867"/>
    </source>
</evidence>
<protein>
    <submittedName>
        <fullName evidence="4">Gmad2 immunoglobulin-like domain-containing protein</fullName>
    </submittedName>
</protein>
<evidence type="ECO:0000256" key="2">
    <source>
        <dbReference type="SAM" id="Phobius"/>
    </source>
</evidence>
<organism evidence="4 5">
    <name type="scientific">Phytohabitans kaempferiae</name>
    <dbReference type="NCBI Taxonomy" id="1620943"/>
    <lineage>
        <taxon>Bacteria</taxon>
        <taxon>Bacillati</taxon>
        <taxon>Actinomycetota</taxon>
        <taxon>Actinomycetes</taxon>
        <taxon>Micromonosporales</taxon>
        <taxon>Micromonosporaceae</taxon>
    </lineage>
</organism>
<proteinExistence type="predicted"/>
<keyword evidence="2" id="KW-0812">Transmembrane</keyword>
<sequence length="334" mass="34131">MSDGREDVLRRVLEAEAAKVEVRPDALAVIRARTARRGRWLPFGAIALTAATATAATLVVVALGGSPAPDRTAPDPGAVTAPATTPAPATSAPETSAPAVPPPSRSSASSGTSTASLAVYYVGDDGGKPRLYREFHRLPAGDGSPAAKVRAAVTEMLTQESADDPDYASAWPAGVRVEDVSIAGSAATVHLSAAPPDDLAGQQLVWTVAAVLGGDPRVRLVVGDRPAGTLRKAPALDTLASLWLIGPGHGATVARTFEVHAAGAVFEATARLTVRAGRTVVTEKTITLSAGAPARGEARITLTLAPGTYVLELYALSAADGSVQHLDDHTVTVR</sequence>
<comment type="caution">
    <text evidence="4">The sequence shown here is derived from an EMBL/GenBank/DDBJ whole genome shotgun (WGS) entry which is preliminary data.</text>
</comment>
<dbReference type="Proteomes" id="UP001589867">
    <property type="component" value="Unassembled WGS sequence"/>
</dbReference>
<feature type="compositionally biased region" description="Low complexity" evidence="1">
    <location>
        <begin position="74"/>
        <end position="98"/>
    </location>
</feature>
<accession>A0ABV6M223</accession>